<dbReference type="InterPro" id="IPR007219">
    <property type="entry name" value="XnlR_reg_dom"/>
</dbReference>
<dbReference type="SMART" id="SM00906">
    <property type="entry name" value="Fungal_trans"/>
    <property type="match status" value="1"/>
</dbReference>
<organism evidence="5 6">
    <name type="scientific">Elasticomyces elasticus</name>
    <dbReference type="NCBI Taxonomy" id="574655"/>
    <lineage>
        <taxon>Eukaryota</taxon>
        <taxon>Fungi</taxon>
        <taxon>Dikarya</taxon>
        <taxon>Ascomycota</taxon>
        <taxon>Pezizomycotina</taxon>
        <taxon>Dothideomycetes</taxon>
        <taxon>Dothideomycetidae</taxon>
        <taxon>Mycosphaerellales</taxon>
        <taxon>Teratosphaeriaceae</taxon>
        <taxon>Elasticomyces</taxon>
    </lineage>
</organism>
<dbReference type="CDD" id="cd12148">
    <property type="entry name" value="fungal_TF_MHR"/>
    <property type="match status" value="1"/>
</dbReference>
<dbReference type="Gene3D" id="4.10.240.10">
    <property type="entry name" value="Zn(2)-C6 fungal-type DNA-binding domain"/>
    <property type="match status" value="1"/>
</dbReference>
<evidence type="ECO:0000256" key="2">
    <source>
        <dbReference type="ARBA" id="ARBA00023242"/>
    </source>
</evidence>
<dbReference type="GO" id="GO:0006351">
    <property type="term" value="P:DNA-templated transcription"/>
    <property type="evidence" value="ECO:0007669"/>
    <property type="project" value="InterPro"/>
</dbReference>
<evidence type="ECO:0000313" key="5">
    <source>
        <dbReference type="EMBL" id="KAK5693947.1"/>
    </source>
</evidence>
<dbReference type="InterPro" id="IPR050987">
    <property type="entry name" value="AtrR-like"/>
</dbReference>
<evidence type="ECO:0000259" key="4">
    <source>
        <dbReference type="PROSITE" id="PS50048"/>
    </source>
</evidence>
<comment type="caution">
    <text evidence="5">The sequence shown here is derived from an EMBL/GenBank/DDBJ whole genome shotgun (WGS) entry which is preliminary data.</text>
</comment>
<dbReference type="GO" id="GO:0003677">
    <property type="term" value="F:DNA binding"/>
    <property type="evidence" value="ECO:0007669"/>
    <property type="project" value="InterPro"/>
</dbReference>
<sequence length="677" mass="74268">MPNPRKSCETCRSHKLRCIWADDATSCTRCAKKGLTCAKPDETQQPRKRTVRTNNEGIIWTQPLLYNGQPDQTAASESPTALADRVKKLEELLNDLRSVKSWADPTDSSPDGQSTSSTKASSGAVSSSQNVEQGFTERSESSATFIAASLDHPSTTTNDTFTLAGLPTSLEDSDAFPDSILLDNDYPHYNMSIEDLTSGAIALAQSNEVASYRCYLPEVNDGYALLLEFLSDFNSKVPLIAPQHIYAHVRDCYSTATASRVTWMLTYLMLGIAHRLRAMSVFSSPDDMARADWYLNQSLVKLPDLLMQEPSLELVQALLGVSILLETSSRSKRAALFASNAIHMCQDLGYHDYHTLSEDPIRSKEQQYVFWIAFRLDTDMSLGALRQNAQKLAEISIPLPDEQNVDWWAETTSTPHTGPPGCVNLFALNTSLALIQAEVLEGLFSNQCRNYAPAVLESTFQTINSKLRTWRLKSVVFSVDVQLLYKSMYRSDLVHMIVLEATYFRTLYQLHAAAALNAFGGTKWDVFQAGSLKAIAELDMGGCVGDARRLLELSGLVEGGNVSTTWICVPAITAALCTVLGTHIRASSTTGALCTKSDTQTRANGFAVGGQDSAADVRLCSEALRRLEAATKQEGESTVASAVNICRELLTLAEEGTSEQTWGMKDMAPDQDWTSLM</sequence>
<evidence type="ECO:0000256" key="1">
    <source>
        <dbReference type="ARBA" id="ARBA00022723"/>
    </source>
</evidence>
<dbReference type="PANTHER" id="PTHR46910:SF39">
    <property type="entry name" value="ZN(II)2CYS6 TRANSCRIPTION FACTOR (EUROFUNG)"/>
    <property type="match status" value="1"/>
</dbReference>
<evidence type="ECO:0000256" key="3">
    <source>
        <dbReference type="SAM" id="MobiDB-lite"/>
    </source>
</evidence>
<evidence type="ECO:0000313" key="6">
    <source>
        <dbReference type="Proteomes" id="UP001310594"/>
    </source>
</evidence>
<dbReference type="AlphaFoldDB" id="A0AAN8A126"/>
<dbReference type="Proteomes" id="UP001310594">
    <property type="component" value="Unassembled WGS sequence"/>
</dbReference>
<name>A0AAN8A126_9PEZI</name>
<reference evidence="5" key="1">
    <citation type="submission" date="2023-08" db="EMBL/GenBank/DDBJ databases">
        <title>Black Yeasts Isolated from many extreme environments.</title>
        <authorList>
            <person name="Coleine C."/>
            <person name="Stajich J.E."/>
            <person name="Selbmann L."/>
        </authorList>
    </citation>
    <scope>NUCLEOTIDE SEQUENCE</scope>
    <source>
        <strain evidence="5">CCFEE 5810</strain>
    </source>
</reference>
<dbReference type="GO" id="GO:0008270">
    <property type="term" value="F:zinc ion binding"/>
    <property type="evidence" value="ECO:0007669"/>
    <property type="project" value="InterPro"/>
</dbReference>
<dbReference type="InterPro" id="IPR001138">
    <property type="entry name" value="Zn2Cys6_DnaBD"/>
</dbReference>
<dbReference type="PANTHER" id="PTHR46910">
    <property type="entry name" value="TRANSCRIPTION FACTOR PDR1"/>
    <property type="match status" value="1"/>
</dbReference>
<feature type="compositionally biased region" description="Low complexity" evidence="3">
    <location>
        <begin position="112"/>
        <end position="129"/>
    </location>
</feature>
<keyword evidence="1" id="KW-0479">Metal-binding</keyword>
<dbReference type="EMBL" id="JAVRQU010000016">
    <property type="protein sequence ID" value="KAK5693947.1"/>
    <property type="molecule type" value="Genomic_DNA"/>
</dbReference>
<feature type="domain" description="Zn(2)-C6 fungal-type" evidence="4">
    <location>
        <begin position="7"/>
        <end position="39"/>
    </location>
</feature>
<dbReference type="CDD" id="cd00067">
    <property type="entry name" value="GAL4"/>
    <property type="match status" value="1"/>
</dbReference>
<accession>A0AAN8A126</accession>
<dbReference type="InterPro" id="IPR036864">
    <property type="entry name" value="Zn2-C6_fun-type_DNA-bd_sf"/>
</dbReference>
<dbReference type="SMART" id="SM00066">
    <property type="entry name" value="GAL4"/>
    <property type="match status" value="1"/>
</dbReference>
<gene>
    <name evidence="5" type="ORF">LTR97_009564</name>
</gene>
<protein>
    <recommendedName>
        <fullName evidence="4">Zn(2)-C6 fungal-type domain-containing protein</fullName>
    </recommendedName>
</protein>
<dbReference type="Pfam" id="PF04082">
    <property type="entry name" value="Fungal_trans"/>
    <property type="match status" value="1"/>
</dbReference>
<proteinExistence type="predicted"/>
<keyword evidence="2" id="KW-0539">Nucleus</keyword>
<dbReference type="PROSITE" id="PS00463">
    <property type="entry name" value="ZN2_CY6_FUNGAL_1"/>
    <property type="match status" value="1"/>
</dbReference>
<feature type="region of interest" description="Disordered" evidence="3">
    <location>
        <begin position="100"/>
        <end position="138"/>
    </location>
</feature>
<dbReference type="SUPFAM" id="SSF57701">
    <property type="entry name" value="Zn2/Cys6 DNA-binding domain"/>
    <property type="match status" value="1"/>
</dbReference>
<dbReference type="PROSITE" id="PS50048">
    <property type="entry name" value="ZN2_CY6_FUNGAL_2"/>
    <property type="match status" value="1"/>
</dbReference>
<dbReference type="GO" id="GO:0000981">
    <property type="term" value="F:DNA-binding transcription factor activity, RNA polymerase II-specific"/>
    <property type="evidence" value="ECO:0007669"/>
    <property type="project" value="InterPro"/>
</dbReference>